<sequence length="68" mass="7134">MAAVSVPNMLTASLAMLGVGACPIKLLDSFADLPTWVAACSYSLSTTSWKLELLKHPVVNMDGLIVLG</sequence>
<name>A0ABD2YNR0_9GENT</name>
<proteinExistence type="predicted"/>
<evidence type="ECO:0000313" key="3">
    <source>
        <dbReference type="Proteomes" id="UP001630127"/>
    </source>
</evidence>
<keyword evidence="1" id="KW-0732">Signal</keyword>
<dbReference type="Proteomes" id="UP001630127">
    <property type="component" value="Unassembled WGS sequence"/>
</dbReference>
<reference evidence="2 3" key="1">
    <citation type="submission" date="2024-11" db="EMBL/GenBank/DDBJ databases">
        <title>A near-complete genome assembly of Cinchona calisaya.</title>
        <authorList>
            <person name="Lian D.C."/>
            <person name="Zhao X.W."/>
            <person name="Wei L."/>
        </authorList>
    </citation>
    <scope>NUCLEOTIDE SEQUENCE [LARGE SCALE GENOMIC DNA]</scope>
    <source>
        <tissue evidence="2">Nenye</tissue>
    </source>
</reference>
<evidence type="ECO:0000256" key="1">
    <source>
        <dbReference type="SAM" id="SignalP"/>
    </source>
</evidence>
<accession>A0ABD2YNR0</accession>
<dbReference type="AlphaFoldDB" id="A0ABD2YNR0"/>
<evidence type="ECO:0000313" key="2">
    <source>
        <dbReference type="EMBL" id="KAL3509008.1"/>
    </source>
</evidence>
<comment type="caution">
    <text evidence="2">The sequence shown here is derived from an EMBL/GenBank/DDBJ whole genome shotgun (WGS) entry which is preliminary data.</text>
</comment>
<keyword evidence="3" id="KW-1185">Reference proteome</keyword>
<feature type="chain" id="PRO_5044742148" evidence="1">
    <location>
        <begin position="22"/>
        <end position="68"/>
    </location>
</feature>
<feature type="signal peptide" evidence="1">
    <location>
        <begin position="1"/>
        <end position="21"/>
    </location>
</feature>
<protein>
    <submittedName>
        <fullName evidence="2">Uncharacterized protein</fullName>
    </submittedName>
</protein>
<dbReference type="EMBL" id="JBJUIK010000012">
    <property type="protein sequence ID" value="KAL3509008.1"/>
    <property type="molecule type" value="Genomic_DNA"/>
</dbReference>
<gene>
    <name evidence="2" type="ORF">ACH5RR_028409</name>
</gene>
<organism evidence="2 3">
    <name type="scientific">Cinchona calisaya</name>
    <dbReference type="NCBI Taxonomy" id="153742"/>
    <lineage>
        <taxon>Eukaryota</taxon>
        <taxon>Viridiplantae</taxon>
        <taxon>Streptophyta</taxon>
        <taxon>Embryophyta</taxon>
        <taxon>Tracheophyta</taxon>
        <taxon>Spermatophyta</taxon>
        <taxon>Magnoliopsida</taxon>
        <taxon>eudicotyledons</taxon>
        <taxon>Gunneridae</taxon>
        <taxon>Pentapetalae</taxon>
        <taxon>asterids</taxon>
        <taxon>lamiids</taxon>
        <taxon>Gentianales</taxon>
        <taxon>Rubiaceae</taxon>
        <taxon>Cinchonoideae</taxon>
        <taxon>Cinchoneae</taxon>
        <taxon>Cinchona</taxon>
    </lineage>
</organism>